<dbReference type="eggNOG" id="COG0438">
    <property type="taxonomic scope" value="Bacteria"/>
</dbReference>
<evidence type="ECO:0000313" key="3">
    <source>
        <dbReference type="EMBL" id="EGF93580.1"/>
    </source>
</evidence>
<dbReference type="STRING" id="715226.ABI_20200"/>
<protein>
    <submittedName>
        <fullName evidence="3">ExpE7</fullName>
    </submittedName>
</protein>
<dbReference type="GO" id="GO:0016757">
    <property type="term" value="F:glycosyltransferase activity"/>
    <property type="evidence" value="ECO:0007669"/>
    <property type="project" value="UniProtKB-ARBA"/>
</dbReference>
<dbReference type="Proteomes" id="UP000006512">
    <property type="component" value="Unassembled WGS sequence"/>
</dbReference>
<dbReference type="PANTHER" id="PTHR45947:SF13">
    <property type="entry name" value="TRANSFERASE"/>
    <property type="match status" value="1"/>
</dbReference>
<keyword evidence="4" id="KW-1185">Reference proteome</keyword>
<dbReference type="PANTHER" id="PTHR45947">
    <property type="entry name" value="SULFOQUINOVOSYL TRANSFERASE SQD2"/>
    <property type="match status" value="1"/>
</dbReference>
<dbReference type="SUPFAM" id="SSF53756">
    <property type="entry name" value="UDP-Glycosyltransferase/glycogen phosphorylase"/>
    <property type="match status" value="1"/>
</dbReference>
<accession>F4QM08</accession>
<feature type="compositionally biased region" description="Basic and acidic residues" evidence="1">
    <location>
        <begin position="348"/>
        <end position="361"/>
    </location>
</feature>
<name>F4QM08_9CAUL</name>
<dbReference type="Pfam" id="PF13439">
    <property type="entry name" value="Glyco_transf_4"/>
    <property type="match status" value="1"/>
</dbReference>
<feature type="region of interest" description="Disordered" evidence="1">
    <location>
        <begin position="328"/>
        <end position="397"/>
    </location>
</feature>
<evidence type="ECO:0000256" key="1">
    <source>
        <dbReference type="SAM" id="MobiDB-lite"/>
    </source>
</evidence>
<organism evidence="3 4">
    <name type="scientific">Asticcacaulis biprosthecium C19</name>
    <dbReference type="NCBI Taxonomy" id="715226"/>
    <lineage>
        <taxon>Bacteria</taxon>
        <taxon>Pseudomonadati</taxon>
        <taxon>Pseudomonadota</taxon>
        <taxon>Alphaproteobacteria</taxon>
        <taxon>Caulobacterales</taxon>
        <taxon>Caulobacteraceae</taxon>
        <taxon>Asticcacaulis</taxon>
    </lineage>
</organism>
<dbReference type="EMBL" id="GL883077">
    <property type="protein sequence ID" value="EGF93580.1"/>
    <property type="molecule type" value="Genomic_DNA"/>
</dbReference>
<feature type="domain" description="Glycosyltransferase subfamily 4-like N-terminal" evidence="2">
    <location>
        <begin position="16"/>
        <end position="214"/>
    </location>
</feature>
<sequence>MRIIVVSHSHPDITKGGAENAAIAHFHALKAQGHDCLFVALTPHGNIGHDGRFGAFRGREDELLWVGAEFDDFRLTARNFHQVMKDMDEMIGDFKPDLIHFHHYFGIGLDVIQEIKESKGIKVFLTLHEYGGICHHYGQMIKTSKELCYASSPSECAKCFPGTASGFFFLRRERILRALNSLDGIVSPSAFLAKRYAEFGVDAHRLHVVENLVSVRYGAAPEAKAPVVAYSEDRPLVLGYFGQFTPFKGVDVVLKAMKLLPETTLEKIRVVLYGTAHGQANQEFFCGPGRNHRESVPDGHLEWWLQERGRGRADARLRLDRHAVGMVGKRPGGAAGGAPVGRAGPGVERWRHGREGGEGRSWRAFRRRQPGQPGLAPERHHQRRHSGDGAGVRSGRL</sequence>
<feature type="compositionally biased region" description="Gly residues" evidence="1">
    <location>
        <begin position="330"/>
        <end position="339"/>
    </location>
</feature>
<evidence type="ECO:0000259" key="2">
    <source>
        <dbReference type="Pfam" id="PF13439"/>
    </source>
</evidence>
<dbReference type="AlphaFoldDB" id="F4QM08"/>
<dbReference type="InterPro" id="IPR050194">
    <property type="entry name" value="Glycosyltransferase_grp1"/>
</dbReference>
<dbReference type="InterPro" id="IPR028098">
    <property type="entry name" value="Glyco_trans_4-like_N"/>
</dbReference>
<dbReference type="HOGENOM" id="CLU_693793_0_0_5"/>
<dbReference type="Gene3D" id="3.40.50.2000">
    <property type="entry name" value="Glycogen Phosphorylase B"/>
    <property type="match status" value="1"/>
</dbReference>
<evidence type="ECO:0000313" key="4">
    <source>
        <dbReference type="Proteomes" id="UP000006512"/>
    </source>
</evidence>
<gene>
    <name evidence="3" type="ORF">ABI_20200</name>
</gene>
<feature type="compositionally biased region" description="Gly residues" evidence="1">
    <location>
        <begin position="388"/>
        <end position="397"/>
    </location>
</feature>
<reference evidence="4" key="1">
    <citation type="submission" date="2011-03" db="EMBL/GenBank/DDBJ databases">
        <title>Draft genome sequence of Brevundimonas diminuta.</title>
        <authorList>
            <person name="Brown P.J.B."/>
            <person name="Buechlein A."/>
            <person name="Hemmerich C."/>
            <person name="Brun Y.V."/>
        </authorList>
    </citation>
    <scope>NUCLEOTIDE SEQUENCE [LARGE SCALE GENOMIC DNA]</scope>
    <source>
        <strain evidence="4">C19</strain>
    </source>
</reference>
<proteinExistence type="predicted"/>